<dbReference type="PATRIC" id="fig|362787.3.peg.1995"/>
<reference evidence="2 3" key="1">
    <citation type="journal article" date="2014" name="Mol. Biol. Evol.">
        <title>Massive expansion of Ubiquitination-related gene families within the Chlamydiae.</title>
        <authorList>
            <person name="Domman D."/>
            <person name="Collingro A."/>
            <person name="Lagkouvardos I."/>
            <person name="Gehre L."/>
            <person name="Weinmaier T."/>
            <person name="Rattei T."/>
            <person name="Subtil A."/>
            <person name="Horn M."/>
        </authorList>
    </citation>
    <scope>NUCLEOTIDE SEQUENCE [LARGE SCALE GENOMIC DNA]</scope>
    <source>
        <strain evidence="2 3">EI2</strain>
    </source>
</reference>
<evidence type="ECO:0000259" key="1">
    <source>
        <dbReference type="Pfam" id="PF00454"/>
    </source>
</evidence>
<dbReference type="AlphaFoldDB" id="A0A0C1H795"/>
<protein>
    <recommendedName>
        <fullName evidence="1">PI3K/PI4K catalytic domain-containing protein</fullName>
    </recommendedName>
</protein>
<proteinExistence type="predicted"/>
<organism evidence="2 3">
    <name type="scientific">Candidatus Protochlamydia amoebophila</name>
    <dbReference type="NCBI Taxonomy" id="362787"/>
    <lineage>
        <taxon>Bacteria</taxon>
        <taxon>Pseudomonadati</taxon>
        <taxon>Chlamydiota</taxon>
        <taxon>Chlamydiia</taxon>
        <taxon>Parachlamydiales</taxon>
        <taxon>Parachlamydiaceae</taxon>
        <taxon>Candidatus Protochlamydia</taxon>
    </lineage>
</organism>
<evidence type="ECO:0000313" key="2">
    <source>
        <dbReference type="EMBL" id="KIC70808.1"/>
    </source>
</evidence>
<dbReference type="InterPro" id="IPR000403">
    <property type="entry name" value="PI3/4_kinase_cat_dom"/>
</dbReference>
<comment type="caution">
    <text evidence="2">The sequence shown here is derived from an EMBL/GenBank/DDBJ whole genome shotgun (WGS) entry which is preliminary data.</text>
</comment>
<name>A0A0C1H795_9BACT</name>
<dbReference type="Pfam" id="PF00454">
    <property type="entry name" value="PI3_PI4_kinase"/>
    <property type="match status" value="1"/>
</dbReference>
<accession>A0A0C1H795</accession>
<dbReference type="Proteomes" id="UP000031465">
    <property type="component" value="Unassembled WGS sequence"/>
</dbReference>
<sequence length="196" mass="22643">MFVPECVKYGELQKDKHKLIDPKDLQKTVIFDLIAGNTDRHDGNLLCQKVGETYRLFVIDHDQCFQEPSIKGKSLSFCYENLDVLRQQEFLPDIASLISEEAEEIYEQKMKSASIDEAQIIEEDQYVDMGYGSGYGFGEQEMNTSHKIEWMKLVLAKTRKAVKEGETPAELIKNVAKAWENKLNRVVDDDDYEDDY</sequence>
<dbReference type="EMBL" id="JSAN01000138">
    <property type="protein sequence ID" value="KIC70808.1"/>
    <property type="molecule type" value="Genomic_DNA"/>
</dbReference>
<feature type="domain" description="PI3K/PI4K catalytic" evidence="1">
    <location>
        <begin position="24"/>
        <end position="69"/>
    </location>
</feature>
<evidence type="ECO:0000313" key="3">
    <source>
        <dbReference type="Proteomes" id="UP000031465"/>
    </source>
</evidence>
<gene>
    <name evidence="2" type="ORF">DB44_FS00020</name>
</gene>